<dbReference type="Gene3D" id="3.20.20.140">
    <property type="entry name" value="Metal-dependent hydrolases"/>
    <property type="match status" value="1"/>
</dbReference>
<accession>A0A318JT09</accession>
<dbReference type="PANTHER" id="PTHR43569">
    <property type="entry name" value="AMIDOHYDROLASE"/>
    <property type="match status" value="1"/>
</dbReference>
<dbReference type="Proteomes" id="UP000247569">
    <property type="component" value="Unassembled WGS sequence"/>
</dbReference>
<dbReference type="PANTHER" id="PTHR43569:SF2">
    <property type="entry name" value="AMIDOHYDROLASE-RELATED DOMAIN-CONTAINING PROTEIN"/>
    <property type="match status" value="1"/>
</dbReference>
<dbReference type="InterPro" id="IPR052350">
    <property type="entry name" value="Metallo-dep_Lactonases"/>
</dbReference>
<dbReference type="InterPro" id="IPR006680">
    <property type="entry name" value="Amidohydro-rel"/>
</dbReference>
<evidence type="ECO:0000259" key="2">
    <source>
        <dbReference type="Pfam" id="PF04909"/>
    </source>
</evidence>
<feature type="domain" description="Amidohydrolase-related" evidence="2">
    <location>
        <begin position="6"/>
        <end position="283"/>
    </location>
</feature>
<evidence type="ECO:0000313" key="4">
    <source>
        <dbReference type="Proteomes" id="UP000247569"/>
    </source>
</evidence>
<comment type="caution">
    <text evidence="3">The sequence shown here is derived from an EMBL/GenBank/DDBJ whole genome shotgun (WGS) entry which is preliminary data.</text>
</comment>
<name>A0A318JT09_9NOCA</name>
<reference evidence="3 4" key="1">
    <citation type="submission" date="2018-05" db="EMBL/GenBank/DDBJ databases">
        <title>Genomic Encyclopedia of Type Strains, Phase IV (KMG-IV): sequencing the most valuable type-strain genomes for metagenomic binning, comparative biology and taxonomic classification.</title>
        <authorList>
            <person name="Goeker M."/>
        </authorList>
    </citation>
    <scope>NUCLEOTIDE SEQUENCE [LARGE SCALE GENOMIC DNA]</scope>
    <source>
        <strain evidence="3 4">DSM 44704</strain>
    </source>
</reference>
<dbReference type="EMBL" id="QJKF01000014">
    <property type="protein sequence ID" value="PXX58334.1"/>
    <property type="molecule type" value="Genomic_DNA"/>
</dbReference>
<keyword evidence="4" id="KW-1185">Reference proteome</keyword>
<evidence type="ECO:0000256" key="1">
    <source>
        <dbReference type="ARBA" id="ARBA00038310"/>
    </source>
</evidence>
<protein>
    <submittedName>
        <fullName evidence="3">L-fuconolactonase</fullName>
    </submittedName>
</protein>
<gene>
    <name evidence="3" type="ORF">DFR70_11416</name>
</gene>
<dbReference type="GO" id="GO:0016787">
    <property type="term" value="F:hydrolase activity"/>
    <property type="evidence" value="ECO:0007669"/>
    <property type="project" value="InterPro"/>
</dbReference>
<dbReference type="Pfam" id="PF04909">
    <property type="entry name" value="Amidohydro_2"/>
    <property type="match status" value="1"/>
</dbReference>
<dbReference type="SUPFAM" id="SSF51556">
    <property type="entry name" value="Metallo-dependent hydrolases"/>
    <property type="match status" value="1"/>
</dbReference>
<dbReference type="AlphaFoldDB" id="A0A318JT09"/>
<sequence length="296" mass="32369">MPPMTVDAHVHVWRVDGGKFNVKYDWLTKTSDVLYRNYTLTDIEPELAEHGVGALVLVQAADSPAENRVLLAAAAASPHPAAVVGWLPLHRPELVAAELPALRAHPEFVGVRHMIHRDPDPRWLLRPEVSDSLGLLAEAGLVFDAVAERPDLLAQVPLIARAHPDLTVVLDHLGKPPIATGEWQPWADLLAEAAAEPNVVAKISGLATVSGAEITARRWQPYVDHALACFGPGRLMAGGDWPFTLTAASYRTVWRTTLATLAHLSPVERVQVLTEVAWRTYRLPLAPTWMTEGDTE</sequence>
<comment type="similarity">
    <text evidence="1">Belongs to the metallo-dependent hydrolases superfamily.</text>
</comment>
<organism evidence="3 4">
    <name type="scientific">Nocardia tenerifensis</name>
    <dbReference type="NCBI Taxonomy" id="228006"/>
    <lineage>
        <taxon>Bacteria</taxon>
        <taxon>Bacillati</taxon>
        <taxon>Actinomycetota</taxon>
        <taxon>Actinomycetes</taxon>
        <taxon>Mycobacteriales</taxon>
        <taxon>Nocardiaceae</taxon>
        <taxon>Nocardia</taxon>
    </lineage>
</organism>
<proteinExistence type="inferred from homology"/>
<evidence type="ECO:0000313" key="3">
    <source>
        <dbReference type="EMBL" id="PXX58334.1"/>
    </source>
</evidence>
<dbReference type="InterPro" id="IPR032466">
    <property type="entry name" value="Metal_Hydrolase"/>
</dbReference>